<accession>A0A9W7ERB2</accession>
<evidence type="ECO:0000313" key="3">
    <source>
        <dbReference type="EMBL" id="GMH88713.1"/>
    </source>
</evidence>
<dbReference type="Gene3D" id="3.40.50.300">
    <property type="entry name" value="P-loop containing nucleotide triphosphate hydrolases"/>
    <property type="match status" value="1"/>
</dbReference>
<keyword evidence="4" id="KW-1185">Reference proteome</keyword>
<proteinExistence type="predicted"/>
<dbReference type="InterPro" id="IPR027417">
    <property type="entry name" value="P-loop_NTPase"/>
</dbReference>
<dbReference type="GO" id="GO:0005525">
    <property type="term" value="F:GTP binding"/>
    <property type="evidence" value="ECO:0007669"/>
    <property type="project" value="UniProtKB-KW"/>
</dbReference>
<dbReference type="GO" id="GO:0003924">
    <property type="term" value="F:GTPase activity"/>
    <property type="evidence" value="ECO:0007669"/>
    <property type="project" value="InterPro"/>
</dbReference>
<dbReference type="EMBL" id="BRXX01000085">
    <property type="protein sequence ID" value="GMH88713.1"/>
    <property type="molecule type" value="Genomic_DNA"/>
</dbReference>
<keyword evidence="1" id="KW-0547">Nucleotide-binding</keyword>
<sequence length="195" mass="20348">MGNFLNGNDRTKLSPAMVLIAGPNGAGKSCLACALCQGGDTGSFPGNIPQGKYYPTNGPTECLVGDGKLRLVENGGGSESGLARVNAASFSDAWGCICLVFVVDATERDAEKIRAARAMLEVLVESQLGCNKPVVVVAAKSDIQDAMSTTEVFDKFSLQGLSEGRPFKVVAASAMPDALQGLEELLEYLTAVAKR</sequence>
<dbReference type="InterPro" id="IPR006689">
    <property type="entry name" value="Small_GTPase_ARF/SAR"/>
</dbReference>
<evidence type="ECO:0000313" key="4">
    <source>
        <dbReference type="Proteomes" id="UP001165160"/>
    </source>
</evidence>
<keyword evidence="2" id="KW-0342">GTP-binding</keyword>
<dbReference type="Pfam" id="PF00025">
    <property type="entry name" value="Arf"/>
    <property type="match status" value="1"/>
</dbReference>
<organism evidence="3 4">
    <name type="scientific">Triparma verrucosa</name>
    <dbReference type="NCBI Taxonomy" id="1606542"/>
    <lineage>
        <taxon>Eukaryota</taxon>
        <taxon>Sar</taxon>
        <taxon>Stramenopiles</taxon>
        <taxon>Ochrophyta</taxon>
        <taxon>Bolidophyceae</taxon>
        <taxon>Parmales</taxon>
        <taxon>Triparmaceae</taxon>
        <taxon>Triparma</taxon>
    </lineage>
</organism>
<dbReference type="SUPFAM" id="SSF52540">
    <property type="entry name" value="P-loop containing nucleoside triphosphate hydrolases"/>
    <property type="match status" value="1"/>
</dbReference>
<evidence type="ECO:0000256" key="1">
    <source>
        <dbReference type="ARBA" id="ARBA00022741"/>
    </source>
</evidence>
<evidence type="ECO:0000256" key="2">
    <source>
        <dbReference type="ARBA" id="ARBA00023134"/>
    </source>
</evidence>
<gene>
    <name evidence="3" type="ORF">TrVE_jg993</name>
</gene>
<comment type="caution">
    <text evidence="3">The sequence shown here is derived from an EMBL/GenBank/DDBJ whole genome shotgun (WGS) entry which is preliminary data.</text>
</comment>
<dbReference type="Proteomes" id="UP001165160">
    <property type="component" value="Unassembled WGS sequence"/>
</dbReference>
<dbReference type="AlphaFoldDB" id="A0A9W7ERB2"/>
<protein>
    <submittedName>
        <fullName evidence="3">Uncharacterized protein</fullName>
    </submittedName>
</protein>
<name>A0A9W7ERB2_9STRA</name>
<reference evidence="4" key="1">
    <citation type="journal article" date="2023" name="Commun. Biol.">
        <title>Genome analysis of Parmales, the sister group of diatoms, reveals the evolutionary specialization of diatoms from phago-mixotrophs to photoautotrophs.</title>
        <authorList>
            <person name="Ban H."/>
            <person name="Sato S."/>
            <person name="Yoshikawa S."/>
            <person name="Yamada K."/>
            <person name="Nakamura Y."/>
            <person name="Ichinomiya M."/>
            <person name="Sato N."/>
            <person name="Blanc-Mathieu R."/>
            <person name="Endo H."/>
            <person name="Kuwata A."/>
            <person name="Ogata H."/>
        </authorList>
    </citation>
    <scope>NUCLEOTIDE SEQUENCE [LARGE SCALE GENOMIC DNA]</scope>
    <source>
        <strain evidence="4">NIES 3699</strain>
    </source>
</reference>